<dbReference type="RefSeq" id="WP_020518375.1">
    <property type="nucleotide sequence ID" value="NZ_JBIAZU010000002.1"/>
</dbReference>
<sequence length="297" mass="31867">MFTPAYLDVLRELATRAGLAPADARAPDREWSAAGIWLDEWGAGNGPTVLFLHGSGQTARVWDLLCGHLASRYHCVALDLPGHGRSDWADPDSYAIGRTALQLAPLITGPTTVVGLSRGGLIGLRLAAIEPRVEALAVLDIAPSVLTRREKGGEDLGTLLRTPVVRPTVEDFVALSHARNPRRDLGLLRTTIRHSVRQLPDGNWTWHWDPAMFAGDRADISGDLENDARAIGGPLLVVRGEHSPMLDPGEAARFAALPADGEYVTVPAAGHSIPGDNPAGLLAVLEPWLDRVTGSWR</sequence>
<proteinExistence type="predicted"/>
<dbReference type="Pfam" id="PF12697">
    <property type="entry name" value="Abhydrolase_6"/>
    <property type="match status" value="1"/>
</dbReference>
<dbReference type="Proteomes" id="UP001602245">
    <property type="component" value="Unassembled WGS sequence"/>
</dbReference>
<evidence type="ECO:0000313" key="2">
    <source>
        <dbReference type="EMBL" id="MFF5289561.1"/>
    </source>
</evidence>
<keyword evidence="3" id="KW-1185">Reference proteome</keyword>
<dbReference type="PANTHER" id="PTHR43194:SF2">
    <property type="entry name" value="PEROXISOMAL MEMBRANE PROTEIN LPX1"/>
    <property type="match status" value="1"/>
</dbReference>
<dbReference type="PANTHER" id="PTHR43194">
    <property type="entry name" value="HYDROLASE ALPHA/BETA FOLD FAMILY"/>
    <property type="match status" value="1"/>
</dbReference>
<dbReference type="InterPro" id="IPR000073">
    <property type="entry name" value="AB_hydrolase_1"/>
</dbReference>
<dbReference type="GO" id="GO:0016787">
    <property type="term" value="F:hydrolase activity"/>
    <property type="evidence" value="ECO:0007669"/>
    <property type="project" value="UniProtKB-KW"/>
</dbReference>
<gene>
    <name evidence="2" type="ORF">ACFY35_08990</name>
</gene>
<evidence type="ECO:0000259" key="1">
    <source>
        <dbReference type="Pfam" id="PF12697"/>
    </source>
</evidence>
<reference evidence="2 3" key="1">
    <citation type="submission" date="2024-10" db="EMBL/GenBank/DDBJ databases">
        <title>The Natural Products Discovery Center: Release of the First 8490 Sequenced Strains for Exploring Actinobacteria Biosynthetic Diversity.</title>
        <authorList>
            <person name="Kalkreuter E."/>
            <person name="Kautsar S.A."/>
            <person name="Yang D."/>
            <person name="Bader C.D."/>
            <person name="Teijaro C.N."/>
            <person name="Fluegel L."/>
            <person name="Davis C.M."/>
            <person name="Simpson J.R."/>
            <person name="Lauterbach L."/>
            <person name="Steele A.D."/>
            <person name="Gui C."/>
            <person name="Meng S."/>
            <person name="Li G."/>
            <person name="Viehrig K."/>
            <person name="Ye F."/>
            <person name="Su P."/>
            <person name="Kiefer A.F."/>
            <person name="Nichols A."/>
            <person name="Cepeda A.J."/>
            <person name="Yan W."/>
            <person name="Fan B."/>
            <person name="Jiang Y."/>
            <person name="Adhikari A."/>
            <person name="Zheng C.-J."/>
            <person name="Schuster L."/>
            <person name="Cowan T.M."/>
            <person name="Smanski M.J."/>
            <person name="Chevrette M.G."/>
            <person name="De Carvalho L.P.S."/>
            <person name="Shen B."/>
        </authorList>
    </citation>
    <scope>NUCLEOTIDE SEQUENCE [LARGE SCALE GENOMIC DNA]</scope>
    <source>
        <strain evidence="2 3">NPDC000087</strain>
    </source>
</reference>
<evidence type="ECO:0000313" key="3">
    <source>
        <dbReference type="Proteomes" id="UP001602245"/>
    </source>
</evidence>
<keyword evidence="2" id="KW-0378">Hydrolase</keyword>
<dbReference type="Gene3D" id="3.40.50.1820">
    <property type="entry name" value="alpha/beta hydrolase"/>
    <property type="match status" value="1"/>
</dbReference>
<comment type="caution">
    <text evidence="2">The sequence shown here is derived from an EMBL/GenBank/DDBJ whole genome shotgun (WGS) entry which is preliminary data.</text>
</comment>
<dbReference type="InterPro" id="IPR050228">
    <property type="entry name" value="Carboxylesterase_BioH"/>
</dbReference>
<feature type="domain" description="AB hydrolase-1" evidence="1">
    <location>
        <begin position="49"/>
        <end position="282"/>
    </location>
</feature>
<organism evidence="2 3">
    <name type="scientific">Paractinoplanes globisporus</name>
    <dbReference type="NCBI Taxonomy" id="113565"/>
    <lineage>
        <taxon>Bacteria</taxon>
        <taxon>Bacillati</taxon>
        <taxon>Actinomycetota</taxon>
        <taxon>Actinomycetes</taxon>
        <taxon>Micromonosporales</taxon>
        <taxon>Micromonosporaceae</taxon>
        <taxon>Paractinoplanes</taxon>
    </lineage>
</organism>
<dbReference type="SUPFAM" id="SSF53474">
    <property type="entry name" value="alpha/beta-Hydrolases"/>
    <property type="match status" value="1"/>
</dbReference>
<accession>A0ABW6WBM6</accession>
<dbReference type="InterPro" id="IPR029058">
    <property type="entry name" value="AB_hydrolase_fold"/>
</dbReference>
<name>A0ABW6WBM6_9ACTN</name>
<dbReference type="EMBL" id="JBIAZU010000002">
    <property type="protein sequence ID" value="MFF5289561.1"/>
    <property type="molecule type" value="Genomic_DNA"/>
</dbReference>
<protein>
    <submittedName>
        <fullName evidence="2">Alpha/beta fold hydrolase</fullName>
    </submittedName>
</protein>